<dbReference type="InterPro" id="IPR001872">
    <property type="entry name" value="Peptidase_A8"/>
</dbReference>
<dbReference type="NCBIfam" id="TIGR00077">
    <property type="entry name" value="lspA"/>
    <property type="match status" value="1"/>
</dbReference>
<evidence type="ECO:0000256" key="5">
    <source>
        <dbReference type="ARBA" id="ARBA00022750"/>
    </source>
</evidence>
<feature type="active site" evidence="9">
    <location>
        <position position="152"/>
    </location>
</feature>
<dbReference type="PANTHER" id="PTHR33695">
    <property type="entry name" value="LIPOPROTEIN SIGNAL PEPTIDASE"/>
    <property type="match status" value="1"/>
</dbReference>
<name>A0ABU1JF77_9MICC</name>
<evidence type="ECO:0000313" key="12">
    <source>
        <dbReference type="EMBL" id="MDR6271104.1"/>
    </source>
</evidence>
<comment type="caution">
    <text evidence="12">The sequence shown here is derived from an EMBL/GenBank/DDBJ whole genome shotgun (WGS) entry which is preliminary data.</text>
</comment>
<evidence type="ECO:0000256" key="9">
    <source>
        <dbReference type="HAMAP-Rule" id="MF_00161"/>
    </source>
</evidence>
<keyword evidence="8 9" id="KW-0472">Membrane</keyword>
<keyword evidence="3 9" id="KW-0645">Protease</keyword>
<gene>
    <name evidence="9" type="primary">lspA</name>
    <name evidence="12" type="ORF">JOE69_003342</name>
</gene>
<dbReference type="Pfam" id="PF01252">
    <property type="entry name" value="Peptidase_A8"/>
    <property type="match status" value="1"/>
</dbReference>
<comment type="function">
    <text evidence="9 10">This protein specifically catalyzes the removal of signal peptides from prolipoproteins.</text>
</comment>
<reference evidence="12 13" key="1">
    <citation type="submission" date="2023-07" db="EMBL/GenBank/DDBJ databases">
        <title>Sequencing the genomes of 1000 actinobacteria strains.</title>
        <authorList>
            <person name="Klenk H.-P."/>
        </authorList>
    </citation>
    <scope>NUCLEOTIDE SEQUENCE [LARGE SCALE GENOMIC DNA]</scope>
    <source>
        <strain evidence="12 13">DSM 14555</strain>
    </source>
</reference>
<evidence type="ECO:0000256" key="1">
    <source>
        <dbReference type="ARBA" id="ARBA00006139"/>
    </source>
</evidence>
<keyword evidence="4 9" id="KW-0812">Transmembrane</keyword>
<dbReference type="GO" id="GO:0004190">
    <property type="term" value="F:aspartic-type endopeptidase activity"/>
    <property type="evidence" value="ECO:0007669"/>
    <property type="project" value="UniProtKB-EC"/>
</dbReference>
<proteinExistence type="inferred from homology"/>
<dbReference type="PRINTS" id="PR00781">
    <property type="entry name" value="LIPOSIGPTASE"/>
</dbReference>
<comment type="subcellular location">
    <subcellularLocation>
        <location evidence="9">Cell membrane</location>
        <topology evidence="9">Multi-pass membrane protein</topology>
    </subcellularLocation>
</comment>
<dbReference type="RefSeq" id="WP_309800691.1">
    <property type="nucleotide sequence ID" value="NZ_BAAAHY010000006.1"/>
</dbReference>
<dbReference type="PROSITE" id="PS00855">
    <property type="entry name" value="SPASE_II"/>
    <property type="match status" value="1"/>
</dbReference>
<dbReference type="EC" id="3.4.23.36" evidence="9"/>
<evidence type="ECO:0000256" key="6">
    <source>
        <dbReference type="ARBA" id="ARBA00022801"/>
    </source>
</evidence>
<evidence type="ECO:0000256" key="7">
    <source>
        <dbReference type="ARBA" id="ARBA00022989"/>
    </source>
</evidence>
<evidence type="ECO:0000256" key="10">
    <source>
        <dbReference type="RuleBase" id="RU000594"/>
    </source>
</evidence>
<feature type="transmembrane region" description="Helical" evidence="9">
    <location>
        <begin position="103"/>
        <end position="122"/>
    </location>
</feature>
<feature type="transmembrane region" description="Helical" evidence="9">
    <location>
        <begin position="142"/>
        <end position="168"/>
    </location>
</feature>
<keyword evidence="6 9" id="KW-0378">Hydrolase</keyword>
<accession>A0ABU1JF77</accession>
<sequence>MTESPSASALPQPAKKHARGVLLSWFIGFALLAYALDQLVKLWVTSNMVLGQSIEVIPSVLRWYYITNSGAAFSIGENFTWVFSLISTAVAVAIITQFRKIGSAWWAVAVGMVLGGALGNLTDRLFRPPSFGIGHVVDYISIGNFAIFNLADCAVVGGVILICILTLLGVPFRGGPRHGAAAADSAAAESGTGPGAAGGNG</sequence>
<evidence type="ECO:0000256" key="3">
    <source>
        <dbReference type="ARBA" id="ARBA00022670"/>
    </source>
</evidence>
<keyword evidence="7 9" id="KW-1133">Transmembrane helix</keyword>
<evidence type="ECO:0000256" key="4">
    <source>
        <dbReference type="ARBA" id="ARBA00022692"/>
    </source>
</evidence>
<evidence type="ECO:0000256" key="8">
    <source>
        <dbReference type="ARBA" id="ARBA00023136"/>
    </source>
</evidence>
<keyword evidence="5 9" id="KW-0064">Aspartyl protease</keyword>
<keyword evidence="13" id="KW-1185">Reference proteome</keyword>
<comment type="catalytic activity">
    <reaction evidence="9 10">
        <text>Release of signal peptides from bacterial membrane prolipoproteins. Hydrolyzes -Xaa-Yaa-Zaa-|-(S,diacylglyceryl)Cys-, in which Xaa is hydrophobic (preferably Leu), and Yaa (Ala or Ser) and Zaa (Gly or Ala) have small, neutral side chains.</text>
        <dbReference type="EC" id="3.4.23.36"/>
    </reaction>
</comment>
<evidence type="ECO:0000256" key="2">
    <source>
        <dbReference type="ARBA" id="ARBA00022475"/>
    </source>
</evidence>
<dbReference type="HAMAP" id="MF_00161">
    <property type="entry name" value="LspA"/>
    <property type="match status" value="1"/>
</dbReference>
<keyword evidence="2 9" id="KW-1003">Cell membrane</keyword>
<evidence type="ECO:0000256" key="11">
    <source>
        <dbReference type="RuleBase" id="RU004181"/>
    </source>
</evidence>
<comment type="similarity">
    <text evidence="1 9 11">Belongs to the peptidase A8 family.</text>
</comment>
<evidence type="ECO:0000313" key="13">
    <source>
        <dbReference type="Proteomes" id="UP001185069"/>
    </source>
</evidence>
<feature type="transmembrane region" description="Helical" evidence="9">
    <location>
        <begin position="20"/>
        <end position="36"/>
    </location>
</feature>
<protein>
    <recommendedName>
        <fullName evidence="9">Lipoprotein signal peptidase</fullName>
        <ecNumber evidence="9">3.4.23.36</ecNumber>
    </recommendedName>
    <alternativeName>
        <fullName evidence="9">Prolipoprotein signal peptidase</fullName>
    </alternativeName>
    <alternativeName>
        <fullName evidence="9">Signal peptidase II</fullName>
        <shortName evidence="9">SPase II</shortName>
    </alternativeName>
</protein>
<dbReference type="Proteomes" id="UP001185069">
    <property type="component" value="Unassembled WGS sequence"/>
</dbReference>
<feature type="transmembrane region" description="Helical" evidence="9">
    <location>
        <begin position="78"/>
        <end position="96"/>
    </location>
</feature>
<feature type="active site" evidence="9">
    <location>
        <position position="138"/>
    </location>
</feature>
<comment type="pathway">
    <text evidence="9">Protein modification; lipoprotein biosynthesis (signal peptide cleavage).</text>
</comment>
<organism evidence="12 13">
    <name type="scientific">Arthrobacter russicus</name>
    <dbReference type="NCBI Taxonomy" id="172040"/>
    <lineage>
        <taxon>Bacteria</taxon>
        <taxon>Bacillati</taxon>
        <taxon>Actinomycetota</taxon>
        <taxon>Actinomycetes</taxon>
        <taxon>Micrococcales</taxon>
        <taxon>Micrococcaceae</taxon>
        <taxon>Arthrobacter</taxon>
    </lineage>
</organism>
<dbReference type="PANTHER" id="PTHR33695:SF1">
    <property type="entry name" value="LIPOPROTEIN SIGNAL PEPTIDASE"/>
    <property type="match status" value="1"/>
</dbReference>
<dbReference type="EMBL" id="JAVDQF010000001">
    <property type="protein sequence ID" value="MDR6271104.1"/>
    <property type="molecule type" value="Genomic_DNA"/>
</dbReference>